<feature type="transmembrane region" description="Helical" evidence="18">
    <location>
        <begin position="274"/>
        <end position="295"/>
    </location>
</feature>
<dbReference type="Pfam" id="PF02518">
    <property type="entry name" value="HATPase_c"/>
    <property type="match status" value="1"/>
</dbReference>
<evidence type="ECO:0000256" key="1">
    <source>
        <dbReference type="ARBA" id="ARBA00000085"/>
    </source>
</evidence>
<evidence type="ECO:0000256" key="17">
    <source>
        <dbReference type="SAM" id="Coils"/>
    </source>
</evidence>
<evidence type="ECO:0000256" key="11">
    <source>
        <dbReference type="ARBA" id="ARBA00022840"/>
    </source>
</evidence>
<dbReference type="Pfam" id="PF00072">
    <property type="entry name" value="Response_reg"/>
    <property type="match status" value="1"/>
</dbReference>
<dbReference type="SMART" id="SM00387">
    <property type="entry name" value="HATPase_c"/>
    <property type="match status" value="1"/>
</dbReference>
<feature type="transmembrane region" description="Helical" evidence="18">
    <location>
        <begin position="178"/>
        <end position="202"/>
    </location>
</feature>
<comment type="catalytic activity">
    <reaction evidence="1">
        <text>ATP + protein L-histidine = ADP + protein N-phospho-L-histidine.</text>
        <dbReference type="EC" id="2.7.13.3"/>
    </reaction>
</comment>
<evidence type="ECO:0000256" key="18">
    <source>
        <dbReference type="SAM" id="Phobius"/>
    </source>
</evidence>
<evidence type="ECO:0000256" key="10">
    <source>
        <dbReference type="ARBA" id="ARBA00022777"/>
    </source>
</evidence>
<comment type="subcellular location">
    <subcellularLocation>
        <location evidence="2">Cell membrane</location>
        <topology evidence="2">Multi-pass membrane protein</topology>
    </subcellularLocation>
</comment>
<feature type="transmembrane region" description="Helical" evidence="18">
    <location>
        <begin position="94"/>
        <end position="112"/>
    </location>
</feature>
<organism evidence="21 22">
    <name type="scientific">[Phormidium ambiguum] IAM M-71</name>
    <dbReference type="NCBI Taxonomy" id="454136"/>
    <lineage>
        <taxon>Bacteria</taxon>
        <taxon>Bacillati</taxon>
        <taxon>Cyanobacteriota</taxon>
        <taxon>Cyanophyceae</taxon>
        <taxon>Oscillatoriophycideae</taxon>
        <taxon>Aerosakkonematales</taxon>
        <taxon>Aerosakkonemataceae</taxon>
        <taxon>Floridanema</taxon>
    </lineage>
</organism>
<dbReference type="Gene3D" id="3.40.50.2300">
    <property type="match status" value="1"/>
</dbReference>
<keyword evidence="13" id="KW-0902">Two-component regulatory system</keyword>
<keyword evidence="17" id="KW-0175">Coiled coil</keyword>
<evidence type="ECO:0000256" key="7">
    <source>
        <dbReference type="ARBA" id="ARBA00022679"/>
    </source>
</evidence>
<feature type="modified residue" description="4-aspartylphosphate" evidence="16">
    <location>
        <position position="671"/>
    </location>
</feature>
<evidence type="ECO:0000256" key="16">
    <source>
        <dbReference type="PROSITE-ProRule" id="PRU00169"/>
    </source>
</evidence>
<evidence type="ECO:0000313" key="22">
    <source>
        <dbReference type="Proteomes" id="UP000185860"/>
    </source>
</evidence>
<keyword evidence="12 18" id="KW-1133">Transmembrane helix</keyword>
<protein>
    <recommendedName>
        <fullName evidence="15">Circadian input-output histidine kinase CikA</fullName>
        <ecNumber evidence="4">2.7.13.3</ecNumber>
    </recommendedName>
</protein>
<keyword evidence="7" id="KW-0808">Transferase</keyword>
<dbReference type="InterPro" id="IPR001789">
    <property type="entry name" value="Sig_transdc_resp-reg_receiver"/>
</dbReference>
<evidence type="ECO:0000256" key="14">
    <source>
        <dbReference type="ARBA" id="ARBA00023136"/>
    </source>
</evidence>
<feature type="domain" description="Histidine kinase" evidence="19">
    <location>
        <begin position="374"/>
        <end position="596"/>
    </location>
</feature>
<dbReference type="InterPro" id="IPR036097">
    <property type="entry name" value="HisK_dim/P_sf"/>
</dbReference>
<comment type="caution">
    <text evidence="21">The sequence shown here is derived from an EMBL/GenBank/DDBJ whole genome shotgun (WGS) entry which is preliminary data.</text>
</comment>
<dbReference type="Pfam" id="PF05231">
    <property type="entry name" value="MASE1"/>
    <property type="match status" value="1"/>
</dbReference>
<sequence length="830" mass="93608">MKLKQKIKRSLSRNYGFQFLIFIVPYLLGIFLAVKLQSLDRMALTVWPPAGIALGIILLFRIRVFPIVVFYFSAMSIYVFMFAFFGIGNGKLDFTTKIIPFLCEILQTIFAVKSLNYFKFDRRLNRVSDVFKLIFLGAIACTIKPTLMILMACLLQEGEWSYWACLSPDGNWSKVINIFWRLWLANFMGILIFSPLILSFSFDRQFPAQKISSFAQILKKSLLSFVLLSLVVAISWLVFFTKMDRSIANYPIEYLPLPLIIWFTLKFDKKLSSFSLFLVSLISILSNFFNGGPFIARTENISEATLLLQTFMAVITITTLVLSATVSERTQAEEKLKKLNQDLEKRVYERTVQLEIAKEKAEVANQAKSVFITNMSHELRSPLNAILGFSQLMLRSKNLPFEQSENAGIIYRSGEYLLSLINHVLDLSKIEAGKITLNPSNFDLYRLLDDLEDMLSLRASNAGLNLIFSCGETIPHYIIADEVKLRQVLINLLSNAIKFTPKGSINLIVEKLADDSTDIINLNFKVRDTGVGITAAELPKLFAVFSQTQAGKQAQEGTGLGLAISRKFVQLMGGDIEVESQLGKGSTFSFQIQAKLGEKVINRPTLIHQQIVGLVPGQPTYKILTVDDKSINCKLVINLLSPLGFEMKEASNGIEAIAIWEEWEPHLIFMDMRMPVMDGYEATKHIKSTTKGNATAVIAVTASVLEEEKAIVLSAGCDDFIRKPFTEQQIFETLAKHLGVNYIYTKTESSTPDIPQDNSLTSQHLTCMSQEWIMKLYQATLEANSNLILQLIAEIPPQESYLIKSLTQLANQFQFEQLLDLAEPLIIHDE</sequence>
<feature type="coiled-coil region" evidence="17">
    <location>
        <begin position="322"/>
        <end position="349"/>
    </location>
</feature>
<proteinExistence type="inferred from homology"/>
<accession>A0A1U7I369</accession>
<keyword evidence="8 18" id="KW-0812">Transmembrane</keyword>
<dbReference type="GO" id="GO:0000155">
    <property type="term" value="F:phosphorelay sensor kinase activity"/>
    <property type="evidence" value="ECO:0007669"/>
    <property type="project" value="InterPro"/>
</dbReference>
<dbReference type="EMBL" id="MRCE01000063">
    <property type="protein sequence ID" value="OKH30553.1"/>
    <property type="molecule type" value="Genomic_DNA"/>
</dbReference>
<feature type="domain" description="Response regulatory" evidence="20">
    <location>
        <begin position="622"/>
        <end position="738"/>
    </location>
</feature>
<keyword evidence="9" id="KW-0547">Nucleotide-binding</keyword>
<comment type="similarity">
    <text evidence="3">In the N-terminal section; belongs to the phytochrome family.</text>
</comment>
<dbReference type="SMART" id="SM00388">
    <property type="entry name" value="HisKA"/>
    <property type="match status" value="1"/>
</dbReference>
<dbReference type="STRING" id="454136.NIES2119_30805"/>
<evidence type="ECO:0000313" key="21">
    <source>
        <dbReference type="EMBL" id="OKH30553.1"/>
    </source>
</evidence>
<gene>
    <name evidence="21" type="ORF">NIES2119_30805</name>
</gene>
<dbReference type="InterPro" id="IPR011006">
    <property type="entry name" value="CheY-like_superfamily"/>
</dbReference>
<dbReference type="OrthoDB" id="569347at2"/>
<reference evidence="21 22" key="1">
    <citation type="submission" date="2016-11" db="EMBL/GenBank/DDBJ databases">
        <title>Draft Genome Sequences of Nine Cyanobacterial Strains from Diverse Habitats.</title>
        <authorList>
            <person name="Zhu T."/>
            <person name="Hou S."/>
            <person name="Lu X."/>
            <person name="Hess W.R."/>
        </authorList>
    </citation>
    <scope>NUCLEOTIDE SEQUENCE [LARGE SCALE GENOMIC DNA]</scope>
    <source>
        <strain evidence="21 22">IAM M-71</strain>
    </source>
</reference>
<dbReference type="InterPro" id="IPR004358">
    <property type="entry name" value="Sig_transdc_His_kin-like_C"/>
</dbReference>
<keyword evidence="6 16" id="KW-0597">Phosphoprotein</keyword>
<dbReference type="Gene3D" id="1.10.287.130">
    <property type="match status" value="1"/>
</dbReference>
<evidence type="ECO:0000256" key="4">
    <source>
        <dbReference type="ARBA" id="ARBA00012438"/>
    </source>
</evidence>
<evidence type="ECO:0000256" key="15">
    <source>
        <dbReference type="ARBA" id="ARBA00074306"/>
    </source>
</evidence>
<keyword evidence="5" id="KW-1003">Cell membrane</keyword>
<dbReference type="InterPro" id="IPR036890">
    <property type="entry name" value="HATPase_C_sf"/>
</dbReference>
<dbReference type="EC" id="2.7.13.3" evidence="4"/>
<evidence type="ECO:0000256" key="13">
    <source>
        <dbReference type="ARBA" id="ARBA00023012"/>
    </source>
</evidence>
<dbReference type="InterPro" id="IPR003661">
    <property type="entry name" value="HisK_dim/P_dom"/>
</dbReference>
<dbReference type="InterPro" id="IPR005467">
    <property type="entry name" value="His_kinase_dom"/>
</dbReference>
<dbReference type="Proteomes" id="UP000185860">
    <property type="component" value="Unassembled WGS sequence"/>
</dbReference>
<feature type="transmembrane region" description="Helical" evidence="18">
    <location>
        <begin position="42"/>
        <end position="60"/>
    </location>
</feature>
<feature type="transmembrane region" description="Helical" evidence="18">
    <location>
        <begin position="307"/>
        <end position="327"/>
    </location>
</feature>
<feature type="transmembrane region" description="Helical" evidence="18">
    <location>
        <begin position="133"/>
        <end position="158"/>
    </location>
</feature>
<dbReference type="RefSeq" id="WP_073597309.1">
    <property type="nucleotide sequence ID" value="NZ_MRCE01000063.1"/>
</dbReference>
<dbReference type="AlphaFoldDB" id="A0A1U7I369"/>
<evidence type="ECO:0000256" key="9">
    <source>
        <dbReference type="ARBA" id="ARBA00022741"/>
    </source>
</evidence>
<keyword evidence="11" id="KW-0067">ATP-binding</keyword>
<dbReference type="Gene3D" id="3.30.565.10">
    <property type="entry name" value="Histidine kinase-like ATPase, C-terminal domain"/>
    <property type="match status" value="1"/>
</dbReference>
<evidence type="ECO:0000256" key="5">
    <source>
        <dbReference type="ARBA" id="ARBA00022475"/>
    </source>
</evidence>
<dbReference type="SMART" id="SM00448">
    <property type="entry name" value="REC"/>
    <property type="match status" value="1"/>
</dbReference>
<evidence type="ECO:0000256" key="2">
    <source>
        <dbReference type="ARBA" id="ARBA00004651"/>
    </source>
</evidence>
<evidence type="ECO:0000259" key="20">
    <source>
        <dbReference type="PROSITE" id="PS50110"/>
    </source>
</evidence>
<dbReference type="Pfam" id="PF00512">
    <property type="entry name" value="HisKA"/>
    <property type="match status" value="1"/>
</dbReference>
<dbReference type="PANTHER" id="PTHR45339:SF1">
    <property type="entry name" value="HYBRID SIGNAL TRANSDUCTION HISTIDINE KINASE J"/>
    <property type="match status" value="1"/>
</dbReference>
<dbReference type="CDD" id="cd16922">
    <property type="entry name" value="HATPase_EvgS-ArcB-TorS-like"/>
    <property type="match status" value="1"/>
</dbReference>
<dbReference type="GO" id="GO:0005524">
    <property type="term" value="F:ATP binding"/>
    <property type="evidence" value="ECO:0007669"/>
    <property type="project" value="UniProtKB-KW"/>
</dbReference>
<dbReference type="PROSITE" id="PS50110">
    <property type="entry name" value="RESPONSE_REGULATORY"/>
    <property type="match status" value="1"/>
</dbReference>
<dbReference type="CDD" id="cd17546">
    <property type="entry name" value="REC_hyHK_CKI1_RcsC-like"/>
    <property type="match status" value="1"/>
</dbReference>
<dbReference type="SUPFAM" id="SSF52172">
    <property type="entry name" value="CheY-like"/>
    <property type="match status" value="1"/>
</dbReference>
<dbReference type="FunFam" id="3.30.565.10:FF:000010">
    <property type="entry name" value="Sensor histidine kinase RcsC"/>
    <property type="match status" value="1"/>
</dbReference>
<dbReference type="SUPFAM" id="SSF55874">
    <property type="entry name" value="ATPase domain of HSP90 chaperone/DNA topoisomerase II/histidine kinase"/>
    <property type="match status" value="1"/>
</dbReference>
<dbReference type="PANTHER" id="PTHR45339">
    <property type="entry name" value="HYBRID SIGNAL TRANSDUCTION HISTIDINE KINASE J"/>
    <property type="match status" value="1"/>
</dbReference>
<evidence type="ECO:0000256" key="8">
    <source>
        <dbReference type="ARBA" id="ARBA00022692"/>
    </source>
</evidence>
<dbReference type="GO" id="GO:0005886">
    <property type="term" value="C:plasma membrane"/>
    <property type="evidence" value="ECO:0007669"/>
    <property type="project" value="UniProtKB-SubCell"/>
</dbReference>
<dbReference type="FunFam" id="1.10.287.130:FF:000004">
    <property type="entry name" value="Ethylene receptor 1"/>
    <property type="match status" value="1"/>
</dbReference>
<dbReference type="CDD" id="cd00082">
    <property type="entry name" value="HisKA"/>
    <property type="match status" value="1"/>
</dbReference>
<dbReference type="PROSITE" id="PS50109">
    <property type="entry name" value="HIS_KIN"/>
    <property type="match status" value="1"/>
</dbReference>
<feature type="transmembrane region" description="Helical" evidence="18">
    <location>
        <begin position="67"/>
        <end position="88"/>
    </location>
</feature>
<dbReference type="InterPro" id="IPR007895">
    <property type="entry name" value="MASE1"/>
</dbReference>
<evidence type="ECO:0000256" key="3">
    <source>
        <dbReference type="ARBA" id="ARBA00006402"/>
    </source>
</evidence>
<evidence type="ECO:0000256" key="12">
    <source>
        <dbReference type="ARBA" id="ARBA00022989"/>
    </source>
</evidence>
<keyword evidence="10" id="KW-0418">Kinase</keyword>
<feature type="transmembrane region" description="Helical" evidence="18">
    <location>
        <begin position="222"/>
        <end position="241"/>
    </location>
</feature>
<dbReference type="PRINTS" id="PR00344">
    <property type="entry name" value="BCTRLSENSOR"/>
</dbReference>
<dbReference type="InterPro" id="IPR003594">
    <property type="entry name" value="HATPase_dom"/>
</dbReference>
<evidence type="ECO:0000256" key="6">
    <source>
        <dbReference type="ARBA" id="ARBA00022553"/>
    </source>
</evidence>
<evidence type="ECO:0000259" key="19">
    <source>
        <dbReference type="PROSITE" id="PS50109"/>
    </source>
</evidence>
<name>A0A1U7I369_9CYAN</name>
<dbReference type="SUPFAM" id="SSF47384">
    <property type="entry name" value="Homodimeric domain of signal transducing histidine kinase"/>
    <property type="match status" value="1"/>
</dbReference>
<feature type="transmembrane region" description="Helical" evidence="18">
    <location>
        <begin position="15"/>
        <end position="36"/>
    </location>
</feature>
<keyword evidence="14 18" id="KW-0472">Membrane</keyword>